<dbReference type="PROSITE" id="PS51805">
    <property type="entry name" value="EPHD"/>
    <property type="match status" value="1"/>
</dbReference>
<protein>
    <recommendedName>
        <fullName evidence="9">Phd zinc finger-containing protein</fullName>
    </recommendedName>
</protein>
<evidence type="ECO:0000256" key="1">
    <source>
        <dbReference type="ARBA" id="ARBA00022723"/>
    </source>
</evidence>
<dbReference type="InterPro" id="IPR001965">
    <property type="entry name" value="Znf_PHD"/>
</dbReference>
<evidence type="ECO:0000256" key="2">
    <source>
        <dbReference type="ARBA" id="ARBA00022771"/>
    </source>
</evidence>
<dbReference type="Pfam" id="PF00628">
    <property type="entry name" value="PHD"/>
    <property type="match status" value="1"/>
</dbReference>
<feature type="domain" description="PHD-type" evidence="5">
    <location>
        <begin position="42"/>
        <end position="95"/>
    </location>
</feature>
<evidence type="ECO:0008006" key="9">
    <source>
        <dbReference type="Google" id="ProtNLM"/>
    </source>
</evidence>
<dbReference type="SMART" id="SM00249">
    <property type="entry name" value="PHD"/>
    <property type="match status" value="2"/>
</dbReference>
<dbReference type="PANTHER" id="PTHR13793:SF107">
    <property type="entry name" value="BROMODOMAIN-CONTAINING PROTEIN HOMOLOG"/>
    <property type="match status" value="1"/>
</dbReference>
<accession>A0A078AGU2</accession>
<dbReference type="GO" id="GO:0006357">
    <property type="term" value="P:regulation of transcription by RNA polymerase II"/>
    <property type="evidence" value="ECO:0007669"/>
    <property type="project" value="TreeGrafter"/>
</dbReference>
<dbReference type="InterPro" id="IPR050701">
    <property type="entry name" value="Histone_Mod_Regulator"/>
</dbReference>
<dbReference type="SUPFAM" id="SSF57903">
    <property type="entry name" value="FYVE/PHD zinc finger"/>
    <property type="match status" value="1"/>
</dbReference>
<proteinExistence type="predicted"/>
<gene>
    <name evidence="7" type="primary">Contig11488.g580</name>
    <name evidence="7" type="ORF">STYLEM_9751</name>
</gene>
<dbReference type="InterPro" id="IPR034732">
    <property type="entry name" value="EPHD"/>
</dbReference>
<keyword evidence="8" id="KW-1185">Reference proteome</keyword>
<dbReference type="InParanoid" id="A0A078AGU2"/>
<dbReference type="CDD" id="cd15492">
    <property type="entry name" value="PHD_BRPF_JADE_like"/>
    <property type="match status" value="1"/>
</dbReference>
<keyword evidence="1" id="KW-0479">Metal-binding</keyword>
<dbReference type="OrthoDB" id="330567at2759"/>
<dbReference type="PANTHER" id="PTHR13793">
    <property type="entry name" value="PHD FINGER PROTEINS"/>
    <property type="match status" value="1"/>
</dbReference>
<dbReference type="EMBL" id="CCKQ01009270">
    <property type="protein sequence ID" value="CDW80747.1"/>
    <property type="molecule type" value="Genomic_DNA"/>
</dbReference>
<feature type="domain" description="PHD-type" evidence="6">
    <location>
        <begin position="104"/>
        <end position="247"/>
    </location>
</feature>
<name>A0A078AGU2_STYLE</name>
<dbReference type="GO" id="GO:0008270">
    <property type="term" value="F:zinc ion binding"/>
    <property type="evidence" value="ECO:0007669"/>
    <property type="project" value="UniProtKB-KW"/>
</dbReference>
<evidence type="ECO:0000259" key="6">
    <source>
        <dbReference type="PROSITE" id="PS51805"/>
    </source>
</evidence>
<evidence type="ECO:0000256" key="3">
    <source>
        <dbReference type="ARBA" id="ARBA00022833"/>
    </source>
</evidence>
<keyword evidence="2 4" id="KW-0863">Zinc-finger</keyword>
<dbReference type="CDD" id="cd15571">
    <property type="entry name" value="ePHD"/>
    <property type="match status" value="1"/>
</dbReference>
<dbReference type="InterPro" id="IPR013083">
    <property type="entry name" value="Znf_RING/FYVE/PHD"/>
</dbReference>
<dbReference type="InterPro" id="IPR019787">
    <property type="entry name" value="Znf_PHD-finger"/>
</dbReference>
<dbReference type="Gene3D" id="3.30.40.10">
    <property type="entry name" value="Zinc/RING finger domain, C3HC4 (zinc finger)"/>
    <property type="match status" value="2"/>
</dbReference>
<evidence type="ECO:0000313" key="8">
    <source>
        <dbReference type="Proteomes" id="UP000039865"/>
    </source>
</evidence>
<reference evidence="7 8" key="1">
    <citation type="submission" date="2014-06" db="EMBL/GenBank/DDBJ databases">
        <authorList>
            <person name="Swart Estienne"/>
        </authorList>
    </citation>
    <scope>NUCLEOTIDE SEQUENCE [LARGE SCALE GENOMIC DNA]</scope>
    <source>
        <strain evidence="7 8">130c</strain>
    </source>
</reference>
<dbReference type="PROSITE" id="PS50016">
    <property type="entry name" value="ZF_PHD_2"/>
    <property type="match status" value="1"/>
</dbReference>
<sequence length="332" mass="38890">MPSSEKEILQRLQYSNQDMLLSELQQFTFNLLKQVQNDIQETQICDICRSGEPEEDNQVVFCELCNVGVHQTCYKRELQNEIPHQAWFCPRCLYLMNNNQTSDHIKCFLCEKIMGVLIQVYGEAKFIQGKLVAATEWVHITCVNWIKEIYFEESSEMHDSQGNVTQTDYYSGTSGRIIGHIPQQNYQIKCHLCDFKGGVCIKCDYRYCNLSFHVRCAIDHDIIRSYDLMKRDKYDENLIYVYCQKHQQPPIQQKVAKQSKIVLKVGNETVQNKQKIQHKDNDKKNQIATPEEKEFVMLFDEDSQMNEVEELQNSMNLTTIHSTPQQMNIISN</sequence>
<dbReference type="Proteomes" id="UP000039865">
    <property type="component" value="Unassembled WGS sequence"/>
</dbReference>
<evidence type="ECO:0000313" key="7">
    <source>
        <dbReference type="EMBL" id="CDW80747.1"/>
    </source>
</evidence>
<dbReference type="InterPro" id="IPR011011">
    <property type="entry name" value="Znf_FYVE_PHD"/>
</dbReference>
<organism evidence="7 8">
    <name type="scientific">Stylonychia lemnae</name>
    <name type="common">Ciliate</name>
    <dbReference type="NCBI Taxonomy" id="5949"/>
    <lineage>
        <taxon>Eukaryota</taxon>
        <taxon>Sar</taxon>
        <taxon>Alveolata</taxon>
        <taxon>Ciliophora</taxon>
        <taxon>Intramacronucleata</taxon>
        <taxon>Spirotrichea</taxon>
        <taxon>Stichotrichia</taxon>
        <taxon>Sporadotrichida</taxon>
        <taxon>Oxytrichidae</taxon>
        <taxon>Stylonychinae</taxon>
        <taxon>Stylonychia</taxon>
    </lineage>
</organism>
<evidence type="ECO:0000256" key="4">
    <source>
        <dbReference type="PROSITE-ProRule" id="PRU00146"/>
    </source>
</evidence>
<dbReference type="Pfam" id="PF13771">
    <property type="entry name" value="zf-HC5HC2H"/>
    <property type="match status" value="1"/>
</dbReference>
<keyword evidence="3" id="KW-0862">Zinc</keyword>
<dbReference type="AlphaFoldDB" id="A0A078AGU2"/>
<evidence type="ECO:0000259" key="5">
    <source>
        <dbReference type="PROSITE" id="PS50016"/>
    </source>
</evidence>